<dbReference type="STRING" id="29655.A0A0K9NR07"/>
<dbReference type="GO" id="GO:0031593">
    <property type="term" value="F:polyubiquitin modification-dependent protein binding"/>
    <property type="evidence" value="ECO:0000318"/>
    <property type="project" value="GO_Central"/>
</dbReference>
<dbReference type="PANTHER" id="PTHR15204:SF5">
    <property type="entry name" value="LARGE PROLINE-RICH PROTEIN BAG6 ISOFORM X1"/>
    <property type="match status" value="1"/>
</dbReference>
<sequence length="674" mass="72383">MKFIDLFNSHFLYVTYIEDGDTLHLVVRQPFQSQTQHATNSEDTTSTGSGNQAGSMSRQRVGHSVVLGLNVGDQGENNSVDISRIIGSVLNSLGVGTSGNPSSTSTSNINAQASQNANGSSQTGNQSAHNPLSGMMLSPQMVIPDSLTTLSAFISRMEQLLSLHSGYRPSVSPITQNPEQPAPSHSFRYPSLDVLITVLQRAHQLLSGPAAVSLSHLSEHMESQRAFTDLTTRGQVQAEAMHVGVTMQHLGSLLLELGRTISTLRIGESPSDSMVNSGPAVYISAHGPNPIMVQPAPNQTNPLFAIPFQPGINFGASNSGLGVDIFRNINIHMQTGMPAGSFTNPSTNTRRADQEQPSDQGSTLPNQSRHSDSSQVSGNEPQNNDRNIVPEHVSGINLDNARQTIENNTTHGSDVRKDEPKNHSEVVQSCSNVNVVESSSRYETSSSSLLHDSSKSIAESSVGAQSSQSKESDRTPVPLGLGLGGLQPKRKNKLLQGKSSETKQDFSGSEENKQLITKGQEFLQSLISSGPGGSSQPERGQSPNPNLGGMLSGMLQQMMPVVSQALGAASSNVPTSFIDEPASQCRRNGNDTPDERNLQADLRSSIEGIERLDSPQTVFRNMLAAAASQGREGSLSDLLNYIGVDEELMNEFMEMMRQHISNRLQTESSQQHKQ</sequence>
<feature type="region of interest" description="Disordered" evidence="1">
    <location>
        <begin position="336"/>
        <end position="389"/>
    </location>
</feature>
<keyword evidence="3" id="KW-1185">Reference proteome</keyword>
<dbReference type="PANTHER" id="PTHR15204">
    <property type="entry name" value="LARGE PROLINE-RICH PROTEIN BAG6"/>
    <property type="match status" value="1"/>
</dbReference>
<feature type="region of interest" description="Disordered" evidence="1">
    <location>
        <begin position="525"/>
        <end position="552"/>
    </location>
</feature>
<dbReference type="GO" id="GO:0071818">
    <property type="term" value="C:BAT3 complex"/>
    <property type="evidence" value="ECO:0000318"/>
    <property type="project" value="GO_Central"/>
</dbReference>
<dbReference type="Proteomes" id="UP000036987">
    <property type="component" value="Unassembled WGS sequence"/>
</dbReference>
<feature type="region of interest" description="Disordered" evidence="1">
    <location>
        <begin position="97"/>
        <end position="137"/>
    </location>
</feature>
<proteinExistence type="predicted"/>
<protein>
    <submittedName>
        <fullName evidence="2">Uncharacterized protein</fullName>
    </submittedName>
</protein>
<feature type="compositionally biased region" description="Polar residues" evidence="1">
    <location>
        <begin position="341"/>
        <end position="386"/>
    </location>
</feature>
<comment type="caution">
    <text evidence="2">The sequence shown here is derived from an EMBL/GenBank/DDBJ whole genome shotgun (WGS) entry which is preliminary data.</text>
</comment>
<evidence type="ECO:0000313" key="3">
    <source>
        <dbReference type="Proteomes" id="UP000036987"/>
    </source>
</evidence>
<reference evidence="3" key="1">
    <citation type="journal article" date="2016" name="Nature">
        <title>The genome of the seagrass Zostera marina reveals angiosperm adaptation to the sea.</title>
        <authorList>
            <person name="Olsen J.L."/>
            <person name="Rouze P."/>
            <person name="Verhelst B."/>
            <person name="Lin Y.-C."/>
            <person name="Bayer T."/>
            <person name="Collen J."/>
            <person name="Dattolo E."/>
            <person name="De Paoli E."/>
            <person name="Dittami S."/>
            <person name="Maumus F."/>
            <person name="Michel G."/>
            <person name="Kersting A."/>
            <person name="Lauritano C."/>
            <person name="Lohaus R."/>
            <person name="Toepel M."/>
            <person name="Tonon T."/>
            <person name="Vanneste K."/>
            <person name="Amirebrahimi M."/>
            <person name="Brakel J."/>
            <person name="Bostroem C."/>
            <person name="Chovatia M."/>
            <person name="Grimwood J."/>
            <person name="Jenkins J.W."/>
            <person name="Jueterbock A."/>
            <person name="Mraz A."/>
            <person name="Stam W.T."/>
            <person name="Tice H."/>
            <person name="Bornberg-Bauer E."/>
            <person name="Green P.J."/>
            <person name="Pearson G.A."/>
            <person name="Procaccini G."/>
            <person name="Duarte C.M."/>
            <person name="Schmutz J."/>
            <person name="Reusch T.B.H."/>
            <person name="Van de Peer Y."/>
        </authorList>
    </citation>
    <scope>NUCLEOTIDE SEQUENCE [LARGE SCALE GENOMIC DNA]</scope>
    <source>
        <strain evidence="3">cv. Finnish</strain>
    </source>
</reference>
<feature type="compositionally biased region" description="Polar residues" evidence="1">
    <location>
        <begin position="525"/>
        <end position="545"/>
    </location>
</feature>
<feature type="region of interest" description="Disordered" evidence="1">
    <location>
        <begin position="444"/>
        <end position="512"/>
    </location>
</feature>
<evidence type="ECO:0000313" key="2">
    <source>
        <dbReference type="EMBL" id="KMZ58415.1"/>
    </source>
</evidence>
<dbReference type="GO" id="GO:0051787">
    <property type="term" value="F:misfolded protein binding"/>
    <property type="evidence" value="ECO:0000318"/>
    <property type="project" value="GO_Central"/>
</dbReference>
<organism evidence="2 3">
    <name type="scientific">Zostera marina</name>
    <name type="common">Eelgrass</name>
    <dbReference type="NCBI Taxonomy" id="29655"/>
    <lineage>
        <taxon>Eukaryota</taxon>
        <taxon>Viridiplantae</taxon>
        <taxon>Streptophyta</taxon>
        <taxon>Embryophyta</taxon>
        <taxon>Tracheophyta</taxon>
        <taxon>Spermatophyta</taxon>
        <taxon>Magnoliopsida</taxon>
        <taxon>Liliopsida</taxon>
        <taxon>Zosteraceae</taxon>
        <taxon>Zostera</taxon>
    </lineage>
</organism>
<dbReference type="OMA" id="DPFRNIN"/>
<feature type="compositionally biased region" description="Polar residues" evidence="1">
    <location>
        <begin position="33"/>
        <end position="58"/>
    </location>
</feature>
<dbReference type="OrthoDB" id="267397at2759"/>
<evidence type="ECO:0000256" key="1">
    <source>
        <dbReference type="SAM" id="MobiDB-lite"/>
    </source>
</evidence>
<accession>A0A0K9NR07</accession>
<dbReference type="EMBL" id="LFYR01001945">
    <property type="protein sequence ID" value="KMZ58415.1"/>
    <property type="molecule type" value="Genomic_DNA"/>
</dbReference>
<name>A0A0K9NR07_ZOSMR</name>
<feature type="region of interest" description="Disordered" evidence="1">
    <location>
        <begin position="33"/>
        <end position="59"/>
    </location>
</feature>
<gene>
    <name evidence="2" type="ORF">ZOSMA_77G00760</name>
</gene>
<dbReference type="GO" id="GO:0036503">
    <property type="term" value="P:ERAD pathway"/>
    <property type="evidence" value="ECO:0000318"/>
    <property type="project" value="GO_Central"/>
</dbReference>
<dbReference type="AlphaFoldDB" id="A0A0K9NR07"/>
<feature type="compositionally biased region" description="Low complexity" evidence="1">
    <location>
        <begin position="97"/>
        <end position="122"/>
    </location>
</feature>
<feature type="compositionally biased region" description="Polar residues" evidence="1">
    <location>
        <begin position="457"/>
        <end position="469"/>
    </location>
</feature>